<gene>
    <name evidence="2" type="ORF">V6N11_005310</name>
</gene>
<keyword evidence="3" id="KW-1185">Reference proteome</keyword>
<name>A0ABR2RME2_9ROSI</name>
<feature type="chain" id="PRO_5045483121" description="Secreted protein" evidence="1">
    <location>
        <begin position="18"/>
        <end position="116"/>
    </location>
</feature>
<evidence type="ECO:0000313" key="3">
    <source>
        <dbReference type="Proteomes" id="UP001396334"/>
    </source>
</evidence>
<organism evidence="2 3">
    <name type="scientific">Hibiscus sabdariffa</name>
    <name type="common">roselle</name>
    <dbReference type="NCBI Taxonomy" id="183260"/>
    <lineage>
        <taxon>Eukaryota</taxon>
        <taxon>Viridiplantae</taxon>
        <taxon>Streptophyta</taxon>
        <taxon>Embryophyta</taxon>
        <taxon>Tracheophyta</taxon>
        <taxon>Spermatophyta</taxon>
        <taxon>Magnoliopsida</taxon>
        <taxon>eudicotyledons</taxon>
        <taxon>Gunneridae</taxon>
        <taxon>Pentapetalae</taxon>
        <taxon>rosids</taxon>
        <taxon>malvids</taxon>
        <taxon>Malvales</taxon>
        <taxon>Malvaceae</taxon>
        <taxon>Malvoideae</taxon>
        <taxon>Hibiscus</taxon>
    </lineage>
</organism>
<evidence type="ECO:0008006" key="4">
    <source>
        <dbReference type="Google" id="ProtNLM"/>
    </source>
</evidence>
<dbReference type="EMBL" id="JBBPBN010000021">
    <property type="protein sequence ID" value="KAK9014141.1"/>
    <property type="molecule type" value="Genomic_DNA"/>
</dbReference>
<accession>A0ABR2RME2</accession>
<keyword evidence="1" id="KW-0732">Signal</keyword>
<comment type="caution">
    <text evidence="2">The sequence shown here is derived from an EMBL/GenBank/DDBJ whole genome shotgun (WGS) entry which is preliminary data.</text>
</comment>
<evidence type="ECO:0000313" key="2">
    <source>
        <dbReference type="EMBL" id="KAK9014141.1"/>
    </source>
</evidence>
<evidence type="ECO:0000256" key="1">
    <source>
        <dbReference type="SAM" id="SignalP"/>
    </source>
</evidence>
<reference evidence="2 3" key="1">
    <citation type="journal article" date="2024" name="G3 (Bethesda)">
        <title>Genome assembly of Hibiscus sabdariffa L. provides insights into metabolisms of medicinal natural products.</title>
        <authorList>
            <person name="Kim T."/>
        </authorList>
    </citation>
    <scope>NUCLEOTIDE SEQUENCE [LARGE SCALE GENOMIC DNA]</scope>
    <source>
        <strain evidence="2">TK-2024</strain>
        <tissue evidence="2">Old leaves</tissue>
    </source>
</reference>
<feature type="signal peptide" evidence="1">
    <location>
        <begin position="1"/>
        <end position="17"/>
    </location>
</feature>
<dbReference type="Proteomes" id="UP001396334">
    <property type="component" value="Unassembled WGS sequence"/>
</dbReference>
<protein>
    <recommendedName>
        <fullName evidence="4">Secreted protein</fullName>
    </recommendedName>
</protein>
<proteinExistence type="predicted"/>
<sequence length="116" mass="12910">MHVLCLALLAFMDWVFYQCLDGSIYKCSENVKSPGAPFRNLESNAEPPVFGIWRADAKPGRARPGCSAGLSCAVTTTPWNAHISLPFFLSYRMRCRRGRCSCFPGKMGDVEKSKDI</sequence>